<dbReference type="RefSeq" id="WP_186631128.1">
    <property type="nucleotide sequence ID" value="NZ_JACOAF010000001.1"/>
</dbReference>
<dbReference type="EMBL" id="JACOAF010000001">
    <property type="protein sequence ID" value="MBC3538088.1"/>
    <property type="molecule type" value="Genomic_DNA"/>
</dbReference>
<organism evidence="2 3">
    <name type="scientific">Rufibacter sediminis</name>
    <dbReference type="NCBI Taxonomy" id="2762756"/>
    <lineage>
        <taxon>Bacteria</taxon>
        <taxon>Pseudomonadati</taxon>
        <taxon>Bacteroidota</taxon>
        <taxon>Cytophagia</taxon>
        <taxon>Cytophagales</taxon>
        <taxon>Hymenobacteraceae</taxon>
        <taxon>Rufibacter</taxon>
    </lineage>
</organism>
<accession>A0ABR6VLR4</accession>
<evidence type="ECO:0000313" key="3">
    <source>
        <dbReference type="Proteomes" id="UP000659698"/>
    </source>
</evidence>
<name>A0ABR6VLR4_9BACT</name>
<proteinExistence type="predicted"/>
<dbReference type="Pfam" id="PF22636">
    <property type="entry name" value="FlK"/>
    <property type="match status" value="1"/>
</dbReference>
<evidence type="ECO:0000313" key="2">
    <source>
        <dbReference type="EMBL" id="MBC3538088.1"/>
    </source>
</evidence>
<feature type="domain" description="Fluoroacetyl-CoA-specific thioesterase-like" evidence="1">
    <location>
        <begin position="17"/>
        <end position="120"/>
    </location>
</feature>
<keyword evidence="3" id="KW-1185">Reference proteome</keyword>
<dbReference type="SUPFAM" id="SSF54637">
    <property type="entry name" value="Thioesterase/thiol ester dehydrase-isomerase"/>
    <property type="match status" value="1"/>
</dbReference>
<dbReference type="PANTHER" id="PTHR36934">
    <property type="entry name" value="BLR0278 PROTEIN"/>
    <property type="match status" value="1"/>
</dbReference>
<dbReference type="PANTHER" id="PTHR36934:SF1">
    <property type="entry name" value="THIOESTERASE DOMAIN-CONTAINING PROTEIN"/>
    <property type="match status" value="1"/>
</dbReference>
<dbReference type="Gene3D" id="3.10.129.10">
    <property type="entry name" value="Hotdog Thioesterase"/>
    <property type="match status" value="1"/>
</dbReference>
<comment type="caution">
    <text evidence="2">The sequence shown here is derived from an EMBL/GenBank/DDBJ whole genome shotgun (WGS) entry which is preliminary data.</text>
</comment>
<evidence type="ECO:0000259" key="1">
    <source>
        <dbReference type="Pfam" id="PF22636"/>
    </source>
</evidence>
<gene>
    <name evidence="2" type="ORF">H7U12_00250</name>
</gene>
<dbReference type="CDD" id="cd03440">
    <property type="entry name" value="hot_dog"/>
    <property type="match status" value="1"/>
</dbReference>
<dbReference type="InterPro" id="IPR025540">
    <property type="entry name" value="FlK"/>
</dbReference>
<dbReference type="InterPro" id="IPR054485">
    <property type="entry name" value="FlK-like_dom"/>
</dbReference>
<dbReference type="Proteomes" id="UP000659698">
    <property type="component" value="Unassembled WGS sequence"/>
</dbReference>
<protein>
    <recommendedName>
        <fullName evidence="1">Fluoroacetyl-CoA-specific thioesterase-like domain-containing protein</fullName>
    </recommendedName>
</protein>
<dbReference type="InterPro" id="IPR029069">
    <property type="entry name" value="HotDog_dom_sf"/>
</dbReference>
<sequence length="131" mass="14693">MRNPFQEGNTKSCQKVVTEADFARFEAGLVHPVCSTFALAQAMEWASRLFVLEMKDPDEEGIGTMLHIDHHAPAFAGETLEIEATYNTLHQNELRCTISVKAGERLVATGQTGQKILKKEKIHRLLKNSRN</sequence>
<reference evidence="2 3" key="1">
    <citation type="journal article" date="2019" name="Int. J. Syst. Evol. Microbiol.">
        <title>Rufibacter sediminis sp. nov., isolated from freshwater lake sediment.</title>
        <authorList>
            <person name="Qu J.H."/>
            <person name="Zhang L.J."/>
            <person name="Fu Y.H."/>
            <person name="Li H.F."/>
        </authorList>
    </citation>
    <scope>NUCLEOTIDE SEQUENCE [LARGE SCALE GENOMIC DNA]</scope>
    <source>
        <strain evidence="2 3">H-1</strain>
    </source>
</reference>